<dbReference type="RefSeq" id="WP_183417689.1">
    <property type="nucleotide sequence ID" value="NZ_JACHXA010000011.1"/>
</dbReference>
<dbReference type="GO" id="GO:0016787">
    <property type="term" value="F:hydrolase activity"/>
    <property type="evidence" value="ECO:0007669"/>
    <property type="project" value="UniProtKB-KW"/>
</dbReference>
<dbReference type="EC" id="3.4.22.70" evidence="2"/>
<dbReference type="NCBIfam" id="TIGR01076">
    <property type="entry name" value="sortase_fam"/>
    <property type="match status" value="1"/>
</dbReference>
<dbReference type="InterPro" id="IPR041999">
    <property type="entry name" value="Sortase_D_1"/>
</dbReference>
<dbReference type="EMBL" id="JACHXA010000011">
    <property type="protein sequence ID" value="MBB3066860.1"/>
    <property type="molecule type" value="Genomic_DNA"/>
</dbReference>
<evidence type="ECO:0000313" key="3">
    <source>
        <dbReference type="Proteomes" id="UP000581135"/>
    </source>
</evidence>
<comment type="caution">
    <text evidence="2">The sequence shown here is derived from an EMBL/GenBank/DDBJ whole genome shotgun (WGS) entry which is preliminary data.</text>
</comment>
<dbReference type="CDD" id="cd05828">
    <property type="entry name" value="Sortase_D_1"/>
    <property type="match status" value="1"/>
</dbReference>
<keyword evidence="1 2" id="KW-0378">Hydrolase</keyword>
<proteinExistence type="predicted"/>
<dbReference type="InterPro" id="IPR022445">
    <property type="entry name" value="Sortase_proteobact_type"/>
</dbReference>
<name>A0A839SYW0_9PROT</name>
<reference evidence="2 3" key="1">
    <citation type="submission" date="2020-08" db="EMBL/GenBank/DDBJ databases">
        <title>Genomic Encyclopedia of Type Strains, Phase III (KMG-III): the genomes of soil and plant-associated and newly described type strains.</title>
        <authorList>
            <person name="Whitman W."/>
        </authorList>
    </citation>
    <scope>NUCLEOTIDE SEQUENCE [LARGE SCALE GENOMIC DNA]</scope>
    <source>
        <strain evidence="2 3">CECT 8803</strain>
    </source>
</reference>
<dbReference type="Proteomes" id="UP000581135">
    <property type="component" value="Unassembled WGS sequence"/>
</dbReference>
<dbReference type="SUPFAM" id="SSF63817">
    <property type="entry name" value="Sortase"/>
    <property type="match status" value="1"/>
</dbReference>
<dbReference type="Pfam" id="PF04203">
    <property type="entry name" value="Sortase"/>
    <property type="match status" value="1"/>
</dbReference>
<evidence type="ECO:0000256" key="1">
    <source>
        <dbReference type="ARBA" id="ARBA00022801"/>
    </source>
</evidence>
<dbReference type="InterPro" id="IPR005754">
    <property type="entry name" value="Sortase"/>
</dbReference>
<dbReference type="Gene3D" id="2.40.260.10">
    <property type="entry name" value="Sortase"/>
    <property type="match status" value="1"/>
</dbReference>
<accession>A0A839SYW0</accession>
<evidence type="ECO:0000313" key="2">
    <source>
        <dbReference type="EMBL" id="MBB3066860.1"/>
    </source>
</evidence>
<dbReference type="InterPro" id="IPR023365">
    <property type="entry name" value="Sortase_dom-sf"/>
</dbReference>
<organism evidence="2 3">
    <name type="scientific">Limibacillus halophilus</name>
    <dbReference type="NCBI Taxonomy" id="1579333"/>
    <lineage>
        <taxon>Bacteria</taxon>
        <taxon>Pseudomonadati</taxon>
        <taxon>Pseudomonadota</taxon>
        <taxon>Alphaproteobacteria</taxon>
        <taxon>Rhodospirillales</taxon>
        <taxon>Rhodovibrionaceae</taxon>
        <taxon>Limibacillus</taxon>
    </lineage>
</organism>
<sequence>MSANLPRQRARLLLPAALLLVLAGWQLGGAALLQAKAWLAPLLIAEAWEESLESQSPVPPWPWSDTYPVARLDIPSLGISRYVLAGTGGDSLAFGPGHLTGSALPGSSGHSVLAAHRDSHFAFLKDLKPGDRLRLQGPDGGWHTYEMEAGRLIDTRRELFRFDPDRPALTLVTCYPFDGFDPNTPLRYLVRARQVAAN</sequence>
<dbReference type="AlphaFoldDB" id="A0A839SYW0"/>
<gene>
    <name evidence="2" type="ORF">FHR98_003171</name>
</gene>
<protein>
    <submittedName>
        <fullName evidence="2">Sortase A</fullName>
        <ecNumber evidence="2">3.4.22.70</ecNumber>
    </submittedName>
</protein>
<keyword evidence="3" id="KW-1185">Reference proteome</keyword>
<dbReference type="NCBIfam" id="TIGR03784">
    <property type="entry name" value="marine_sortase"/>
    <property type="match status" value="1"/>
</dbReference>